<evidence type="ECO:0000313" key="2">
    <source>
        <dbReference type="Proteomes" id="UP000198820"/>
    </source>
</evidence>
<keyword evidence="2" id="KW-1185">Reference proteome</keyword>
<dbReference type="Proteomes" id="UP000198820">
    <property type="component" value="Unassembled WGS sequence"/>
</dbReference>
<gene>
    <name evidence="1" type="ORF">SAMN05421540_1212</name>
</gene>
<protein>
    <submittedName>
        <fullName evidence="1">Uncharacterized protein</fullName>
    </submittedName>
</protein>
<organism evidence="1 2">
    <name type="scientific">Psychroflexus halocasei</name>
    <dbReference type="NCBI Taxonomy" id="908615"/>
    <lineage>
        <taxon>Bacteria</taxon>
        <taxon>Pseudomonadati</taxon>
        <taxon>Bacteroidota</taxon>
        <taxon>Flavobacteriia</taxon>
        <taxon>Flavobacteriales</taxon>
        <taxon>Flavobacteriaceae</taxon>
        <taxon>Psychroflexus</taxon>
    </lineage>
</organism>
<evidence type="ECO:0000313" key="1">
    <source>
        <dbReference type="EMBL" id="SEA78349.1"/>
    </source>
</evidence>
<dbReference type="RefSeq" id="WP_093246032.1">
    <property type="nucleotide sequence ID" value="NZ_FNQF01000021.1"/>
</dbReference>
<proteinExistence type="predicted"/>
<dbReference type="AlphaFoldDB" id="A0A1H4E0Q3"/>
<dbReference type="STRING" id="908615.SAMN05421540_1212"/>
<dbReference type="EMBL" id="FNQF01000021">
    <property type="protein sequence ID" value="SEA78349.1"/>
    <property type="molecule type" value="Genomic_DNA"/>
</dbReference>
<accession>A0A1H4E0Q3</accession>
<reference evidence="1 2" key="1">
    <citation type="submission" date="2016-10" db="EMBL/GenBank/DDBJ databases">
        <authorList>
            <person name="de Groot N.N."/>
        </authorList>
    </citation>
    <scope>NUCLEOTIDE SEQUENCE [LARGE SCALE GENOMIC DNA]</scope>
    <source>
        <strain evidence="1 2">DSM 23581</strain>
    </source>
</reference>
<name>A0A1H4E0Q3_9FLAO</name>
<sequence length="255" mass="29640">MRKTAYLDNNIFVDIEQNSLSINNLLENIDQNLTDFFYSASHLQEANEMTAETKNELNDRLVKRFQTISSVTKNNYLFQELPSNKVHKLKEKPSVVYNTINDVPFARNMIKGMMSTVNEEQKAEFRKQLNIDPIRINNYSPKEVIKQINSKSDLMGGFSLVGMIEKAVELHPQGKEMGLHNRFAGIFEMLDMVGYWKDKFNEKSNYARLWDSSHSHFSSYCDYFICNDKRTRNKAKVVFEIYGIETKVLDSSGKE</sequence>